<protein>
    <submittedName>
        <fullName evidence="2">Uncharacterized protein</fullName>
    </submittedName>
</protein>
<dbReference type="EMBL" id="CAJNOK010006444">
    <property type="protein sequence ID" value="CAF1003911.1"/>
    <property type="molecule type" value="Genomic_DNA"/>
</dbReference>
<evidence type="ECO:0000313" key="3">
    <source>
        <dbReference type="EMBL" id="CAF3773252.1"/>
    </source>
</evidence>
<accession>A0A815CEY3</accession>
<proteinExistence type="predicted"/>
<dbReference type="EMBL" id="CAJOBC010027160">
    <property type="protein sequence ID" value="CAF4073592.1"/>
    <property type="molecule type" value="Genomic_DNA"/>
</dbReference>
<evidence type="ECO:0000313" key="5">
    <source>
        <dbReference type="Proteomes" id="UP000663829"/>
    </source>
</evidence>
<dbReference type="AlphaFoldDB" id="A0A815CEY3"/>
<evidence type="ECO:0000313" key="1">
    <source>
        <dbReference type="EMBL" id="CAF1003911.1"/>
    </source>
</evidence>
<keyword evidence="5" id="KW-1185">Reference proteome</keyword>
<dbReference type="Proteomes" id="UP000682733">
    <property type="component" value="Unassembled WGS sequence"/>
</dbReference>
<dbReference type="EMBL" id="CAJOBA010006452">
    <property type="protein sequence ID" value="CAF3773252.1"/>
    <property type="molecule type" value="Genomic_DNA"/>
</dbReference>
<dbReference type="Proteomes" id="UP000663829">
    <property type="component" value="Unassembled WGS sequence"/>
</dbReference>
<gene>
    <name evidence="2" type="ORF">GPM918_LOCUS27482</name>
    <name evidence="1" type="ORF">OVA965_LOCUS14702</name>
    <name evidence="4" type="ORF">SRO942_LOCUS27815</name>
    <name evidence="3" type="ORF">TMI583_LOCUS14706</name>
</gene>
<evidence type="ECO:0000313" key="2">
    <source>
        <dbReference type="EMBL" id="CAF1279449.1"/>
    </source>
</evidence>
<dbReference type="Proteomes" id="UP000677228">
    <property type="component" value="Unassembled WGS sequence"/>
</dbReference>
<sequence>MDDTLIWNKHIVAISINCVGGGRECQNKAKNLAPVGLFKVQKENTELLEKSLPLEFIDDIRSVKRIRYKLRDLDVKLKLGGDLMNAVYVFGLAGFAANYPCVFCTHHIGDLHITQETAYHKSVTEGSGKNKVTKTVRNNRSYHDVSKLARSLDEQKECLKNGKINDFEYKCEPLFGDLFTYKDYVLDTLHMKLRILDVK</sequence>
<evidence type="ECO:0000313" key="4">
    <source>
        <dbReference type="EMBL" id="CAF4073592.1"/>
    </source>
</evidence>
<dbReference type="OrthoDB" id="9972700at2759"/>
<comment type="caution">
    <text evidence="2">The sequence shown here is derived from an EMBL/GenBank/DDBJ whole genome shotgun (WGS) entry which is preliminary data.</text>
</comment>
<dbReference type="EMBL" id="CAJNOQ010011549">
    <property type="protein sequence ID" value="CAF1279449.1"/>
    <property type="molecule type" value="Genomic_DNA"/>
</dbReference>
<reference evidence="2" key="1">
    <citation type="submission" date="2021-02" db="EMBL/GenBank/DDBJ databases">
        <authorList>
            <person name="Nowell W R."/>
        </authorList>
    </citation>
    <scope>NUCLEOTIDE SEQUENCE</scope>
</reference>
<name>A0A815CEY3_9BILA</name>
<organism evidence="2 5">
    <name type="scientific">Didymodactylos carnosus</name>
    <dbReference type="NCBI Taxonomy" id="1234261"/>
    <lineage>
        <taxon>Eukaryota</taxon>
        <taxon>Metazoa</taxon>
        <taxon>Spiralia</taxon>
        <taxon>Gnathifera</taxon>
        <taxon>Rotifera</taxon>
        <taxon>Eurotatoria</taxon>
        <taxon>Bdelloidea</taxon>
        <taxon>Philodinida</taxon>
        <taxon>Philodinidae</taxon>
        <taxon>Didymodactylos</taxon>
    </lineage>
</organism>
<dbReference type="Proteomes" id="UP000681722">
    <property type="component" value="Unassembled WGS sequence"/>
</dbReference>